<dbReference type="GO" id="GO:0003677">
    <property type="term" value="F:DNA binding"/>
    <property type="evidence" value="ECO:0007669"/>
    <property type="project" value="InterPro"/>
</dbReference>
<accession>A0A6A7BQW8</accession>
<protein>
    <submittedName>
        <fullName evidence="2">YccV-like-domain-containing protein</fullName>
    </submittedName>
</protein>
<name>A0A6A7BQW8_9PEZI</name>
<dbReference type="Gene3D" id="2.30.30.390">
    <property type="entry name" value="Hemimethylated DNA-binding domain"/>
    <property type="match status" value="1"/>
</dbReference>
<dbReference type="Pfam" id="PF13369">
    <property type="entry name" value="Transglut_core2"/>
    <property type="match status" value="1"/>
</dbReference>
<dbReference type="PROSITE" id="PS50181">
    <property type="entry name" value="FBOX"/>
    <property type="match status" value="1"/>
</dbReference>
<dbReference type="Pfam" id="PF12937">
    <property type="entry name" value="F-box-like"/>
    <property type="match status" value="1"/>
</dbReference>
<dbReference type="InterPro" id="IPR036623">
    <property type="entry name" value="Hemimethylated_DNA-bd_sf"/>
</dbReference>
<dbReference type="PANTHER" id="PTHR31350">
    <property type="entry name" value="SI:DKEY-261L7.2"/>
    <property type="match status" value="1"/>
</dbReference>
<keyword evidence="3" id="KW-1185">Reference proteome</keyword>
<feature type="domain" description="F-box" evidence="1">
    <location>
        <begin position="4"/>
        <end position="50"/>
    </location>
</feature>
<dbReference type="InterPro" id="IPR001810">
    <property type="entry name" value="F-box_dom"/>
</dbReference>
<dbReference type="Proteomes" id="UP000799421">
    <property type="component" value="Unassembled WGS sequence"/>
</dbReference>
<reference evidence="2" key="1">
    <citation type="journal article" date="2020" name="Stud. Mycol.">
        <title>101 Dothideomycetes genomes: a test case for predicting lifestyles and emergence of pathogens.</title>
        <authorList>
            <person name="Haridas S."/>
            <person name="Albert R."/>
            <person name="Binder M."/>
            <person name="Bloem J."/>
            <person name="Labutti K."/>
            <person name="Salamov A."/>
            <person name="Andreopoulos B."/>
            <person name="Baker S."/>
            <person name="Barry K."/>
            <person name="Bills G."/>
            <person name="Bluhm B."/>
            <person name="Cannon C."/>
            <person name="Castanera R."/>
            <person name="Culley D."/>
            <person name="Daum C."/>
            <person name="Ezra D."/>
            <person name="Gonzalez J."/>
            <person name="Henrissat B."/>
            <person name="Kuo A."/>
            <person name="Liang C."/>
            <person name="Lipzen A."/>
            <person name="Lutzoni F."/>
            <person name="Magnuson J."/>
            <person name="Mondo S."/>
            <person name="Nolan M."/>
            <person name="Ohm R."/>
            <person name="Pangilinan J."/>
            <person name="Park H.-J."/>
            <person name="Ramirez L."/>
            <person name="Alfaro M."/>
            <person name="Sun H."/>
            <person name="Tritt A."/>
            <person name="Yoshinaga Y."/>
            <person name="Zwiers L.-H."/>
            <person name="Turgeon B."/>
            <person name="Goodwin S."/>
            <person name="Spatafora J."/>
            <person name="Crous P."/>
            <person name="Grigoriev I."/>
        </authorList>
    </citation>
    <scope>NUCLEOTIDE SEQUENCE</scope>
    <source>
        <strain evidence="2">CBS 480.64</strain>
    </source>
</reference>
<dbReference type="InterPro" id="IPR036047">
    <property type="entry name" value="F-box-like_dom_sf"/>
</dbReference>
<dbReference type="Pfam" id="PF08755">
    <property type="entry name" value="YccV-like"/>
    <property type="match status" value="1"/>
</dbReference>
<dbReference type="SMART" id="SM00992">
    <property type="entry name" value="YccV-like"/>
    <property type="match status" value="1"/>
</dbReference>
<dbReference type="InterPro" id="IPR032698">
    <property type="entry name" value="SirB1_N"/>
</dbReference>
<dbReference type="AlphaFoldDB" id="A0A6A7BQW8"/>
<dbReference type="Gene3D" id="1.20.1280.50">
    <property type="match status" value="1"/>
</dbReference>
<evidence type="ECO:0000313" key="3">
    <source>
        <dbReference type="Proteomes" id="UP000799421"/>
    </source>
</evidence>
<dbReference type="OrthoDB" id="28868at2759"/>
<dbReference type="SUPFAM" id="SSF81383">
    <property type="entry name" value="F-box domain"/>
    <property type="match status" value="1"/>
</dbReference>
<organism evidence="2 3">
    <name type="scientific">Piedraia hortae CBS 480.64</name>
    <dbReference type="NCBI Taxonomy" id="1314780"/>
    <lineage>
        <taxon>Eukaryota</taxon>
        <taxon>Fungi</taxon>
        <taxon>Dikarya</taxon>
        <taxon>Ascomycota</taxon>
        <taxon>Pezizomycotina</taxon>
        <taxon>Dothideomycetes</taxon>
        <taxon>Dothideomycetidae</taxon>
        <taxon>Capnodiales</taxon>
        <taxon>Piedraiaceae</taxon>
        <taxon>Piedraia</taxon>
    </lineage>
</organism>
<evidence type="ECO:0000313" key="2">
    <source>
        <dbReference type="EMBL" id="KAF2857643.1"/>
    </source>
</evidence>
<gene>
    <name evidence="2" type="ORF">K470DRAFT_273136</name>
</gene>
<sequence length="584" mass="67644">MATGQHLQKLPEELIDSIARYLSPEDTAAFGATCRLAHAITNQQVLWRKHCVEVWKYWNERHVLQKRLKQPLLQTEWRELFLERKTIDRNALQTFSQALKTQRWRTARMGSISSEGYDVKDVMLWLRDHTPEDAEDYLARTYHANLVVGAIHRRDALGIWFKLRNQPDNVSLEEALGAFDTFVLSGRYTVDDIKRKLDSIAAMVRAKNDNFDKLSPRKKALLLAEAMRTERIAGIPLVDEYHDLRNNFISLALFEEPFECLPLQSAAIYCAVAKRLGLNAMPSNFPEHVLAVIEAQGDFDLDGKPMETSFLDYFNSSHVMYMDPSRSSAEVDANDLSHRLAVLQVPPTRHSLYMRPAGVHAITLRVTRNIIQSIQITASNVFPNRECAWYAMLWSILIIEDPLLPRRSLTPRRTCLVHLDQQVQEHFPEDSLLFSQLVDPTFRNEYRFHDVMDHIKDLRDNDGAKRRPCYRTPENKIKFQIGTVFIHRRYHYQGVIVGWDPHCSANSDWITHMGVDLLPGGRGQPFYNVVAADHSSRYVAEENILPISERPCDEIMMKAGKWFKRWDKKLGRFVSNIRDDYPDD</sequence>
<proteinExistence type="predicted"/>
<dbReference type="PANTHER" id="PTHR31350:SF27">
    <property type="entry name" value="HEMIMETHYLATED DNA-BINDING DOMAIN-CONTAINING PROTEIN"/>
    <property type="match status" value="1"/>
</dbReference>
<dbReference type="NCBIfam" id="TIGR02097">
    <property type="entry name" value="yccV"/>
    <property type="match status" value="1"/>
</dbReference>
<dbReference type="EMBL" id="MU006034">
    <property type="protein sequence ID" value="KAF2857643.1"/>
    <property type="molecule type" value="Genomic_DNA"/>
</dbReference>
<dbReference type="SUPFAM" id="SSF141255">
    <property type="entry name" value="YccV-like"/>
    <property type="match status" value="1"/>
</dbReference>
<evidence type="ECO:0000259" key="1">
    <source>
        <dbReference type="PROSITE" id="PS50181"/>
    </source>
</evidence>
<dbReference type="InterPro" id="IPR011722">
    <property type="entry name" value="Hemimethylated_DNA-bd_dom"/>
</dbReference>